<name>A0ABT0GZS4_9HYPH</name>
<dbReference type="EMBL" id="JALNMJ010000020">
    <property type="protein sequence ID" value="MCK7614932.1"/>
    <property type="molecule type" value="Genomic_DNA"/>
</dbReference>
<evidence type="ECO:0000313" key="4">
    <source>
        <dbReference type="Proteomes" id="UP001431221"/>
    </source>
</evidence>
<protein>
    <submittedName>
        <fullName evidence="3">Alpha/beta fold hydrolase</fullName>
    </submittedName>
</protein>
<evidence type="ECO:0000256" key="1">
    <source>
        <dbReference type="ARBA" id="ARBA00022801"/>
    </source>
</evidence>
<proteinExistence type="predicted"/>
<organism evidence="3 4">
    <name type="scientific">Roseibium sediminicola</name>
    <dbReference type="NCBI Taxonomy" id="2933272"/>
    <lineage>
        <taxon>Bacteria</taxon>
        <taxon>Pseudomonadati</taxon>
        <taxon>Pseudomonadota</taxon>
        <taxon>Alphaproteobacteria</taxon>
        <taxon>Hyphomicrobiales</taxon>
        <taxon>Stappiaceae</taxon>
        <taxon>Roseibium</taxon>
    </lineage>
</organism>
<dbReference type="InterPro" id="IPR000073">
    <property type="entry name" value="AB_hydrolase_1"/>
</dbReference>
<dbReference type="PRINTS" id="PR00111">
    <property type="entry name" value="ABHYDROLASE"/>
</dbReference>
<feature type="domain" description="AB hydrolase-1" evidence="2">
    <location>
        <begin position="34"/>
        <end position="169"/>
    </location>
</feature>
<dbReference type="SUPFAM" id="SSF53474">
    <property type="entry name" value="alpha/beta-Hydrolases"/>
    <property type="match status" value="1"/>
</dbReference>
<dbReference type="Gene3D" id="3.40.50.1820">
    <property type="entry name" value="alpha/beta hydrolase"/>
    <property type="match status" value="1"/>
</dbReference>
<dbReference type="PRINTS" id="PR00412">
    <property type="entry name" value="EPOXHYDRLASE"/>
</dbReference>
<dbReference type="Proteomes" id="UP001431221">
    <property type="component" value="Unassembled WGS sequence"/>
</dbReference>
<dbReference type="Pfam" id="PF00561">
    <property type="entry name" value="Abhydrolase_1"/>
    <property type="match status" value="1"/>
</dbReference>
<evidence type="ECO:0000259" key="2">
    <source>
        <dbReference type="Pfam" id="PF00561"/>
    </source>
</evidence>
<evidence type="ECO:0000313" key="3">
    <source>
        <dbReference type="EMBL" id="MCK7614932.1"/>
    </source>
</evidence>
<dbReference type="GO" id="GO:0016787">
    <property type="term" value="F:hydrolase activity"/>
    <property type="evidence" value="ECO:0007669"/>
    <property type="project" value="UniProtKB-KW"/>
</dbReference>
<keyword evidence="4" id="KW-1185">Reference proteome</keyword>
<reference evidence="3" key="1">
    <citation type="submission" date="2022-04" db="EMBL/GenBank/DDBJ databases">
        <title>Roseibium sp. CAU 1639 isolated from mud.</title>
        <authorList>
            <person name="Kim W."/>
        </authorList>
    </citation>
    <scope>NUCLEOTIDE SEQUENCE</scope>
    <source>
        <strain evidence="3">CAU 1639</strain>
    </source>
</reference>
<dbReference type="RefSeq" id="WP_248157782.1">
    <property type="nucleotide sequence ID" value="NZ_JALNMJ010000020.1"/>
</dbReference>
<accession>A0ABT0GZS4</accession>
<comment type="caution">
    <text evidence="3">The sequence shown here is derived from an EMBL/GenBank/DDBJ whole genome shotgun (WGS) entry which is preliminary data.</text>
</comment>
<gene>
    <name evidence="3" type="ORF">M0H32_22395</name>
</gene>
<keyword evidence="1 3" id="KW-0378">Hydrolase</keyword>
<sequence>MFDHSPAYPFNSRFVTINGYKIHVVELGPENAQPILFVHGSPTNSYVWRDIMPKVQRDTGARCIALDLLGFGKSDKPMDLRYTLDIHAEIIAGLVDQLGLKDITLVAEDWGGPLGMLNAVRRPELFARAVLFESFLWDFTYADDFEPKFRLPFKMMRGPAGYFVVQVLNLMIKKLIPEHCPIPDEGMRYYKECLPTIRSRRSVLALVKLNPLEGRPKASMEIIREIQRGMKTHPMPIDWLLPSPGVIVSEDYPPSQQKFARFCQMFPQIQAHDFGPGHHFLSEENPMRVAEMVSQIVRSN</sequence>
<dbReference type="PANTHER" id="PTHR43329">
    <property type="entry name" value="EPOXIDE HYDROLASE"/>
    <property type="match status" value="1"/>
</dbReference>
<dbReference type="InterPro" id="IPR000639">
    <property type="entry name" value="Epox_hydrolase-like"/>
</dbReference>
<dbReference type="InterPro" id="IPR029058">
    <property type="entry name" value="AB_hydrolase_fold"/>
</dbReference>